<protein>
    <submittedName>
        <fullName evidence="2">Glycosyltransferase</fullName>
    </submittedName>
</protein>
<dbReference type="InterPro" id="IPR001296">
    <property type="entry name" value="Glyco_trans_1"/>
</dbReference>
<dbReference type="GO" id="GO:0016757">
    <property type="term" value="F:glycosyltransferase activity"/>
    <property type="evidence" value="ECO:0007669"/>
    <property type="project" value="InterPro"/>
</dbReference>
<dbReference type="SUPFAM" id="SSF53756">
    <property type="entry name" value="UDP-Glycosyltransferase/glycogen phosphorylase"/>
    <property type="match status" value="1"/>
</dbReference>
<evidence type="ECO:0000259" key="1">
    <source>
        <dbReference type="Pfam" id="PF00534"/>
    </source>
</evidence>
<organism evidence="2 3">
    <name type="scientific">Azotobacter chroococcum</name>
    <dbReference type="NCBI Taxonomy" id="353"/>
    <lineage>
        <taxon>Bacteria</taxon>
        <taxon>Pseudomonadati</taxon>
        <taxon>Pseudomonadota</taxon>
        <taxon>Gammaproteobacteria</taxon>
        <taxon>Pseudomonadales</taxon>
        <taxon>Pseudomonadaceae</taxon>
        <taxon>Azotobacter</taxon>
    </lineage>
</organism>
<dbReference type="AlphaFoldDB" id="A0AAQ0C1H7"/>
<proteinExistence type="predicted"/>
<dbReference type="PANTHER" id="PTHR45947">
    <property type="entry name" value="SULFOQUINOVOSYL TRANSFERASE SQD2"/>
    <property type="match status" value="1"/>
</dbReference>
<gene>
    <name evidence="2" type="ORF">GKQ51_06855</name>
</gene>
<dbReference type="Gene3D" id="3.40.50.2000">
    <property type="entry name" value="Glycogen Phosphorylase B"/>
    <property type="match status" value="2"/>
</dbReference>
<evidence type="ECO:0000313" key="3">
    <source>
        <dbReference type="Proteomes" id="UP000596192"/>
    </source>
</evidence>
<dbReference type="Pfam" id="PF00534">
    <property type="entry name" value="Glycos_transf_1"/>
    <property type="match status" value="1"/>
</dbReference>
<accession>A0AAQ0C1H7</accession>
<dbReference type="PANTHER" id="PTHR45947:SF3">
    <property type="entry name" value="SULFOQUINOVOSYL TRANSFERASE SQD2"/>
    <property type="match status" value="1"/>
</dbReference>
<reference evidence="2 3" key="1">
    <citation type="submission" date="2020-12" db="EMBL/GenBank/DDBJ databases">
        <title>Genomic Analysis and Response surface optimization of nitrogen-fixing conditions for A. chroococcum strain HR1, Isolation from rhizosphere soil.</title>
        <authorList>
            <person name="Li J."/>
            <person name="Yang H."/>
            <person name="Liu H."/>
            <person name="Wang C."/>
            <person name="Tian Y."/>
            <person name="Lu X.Y."/>
        </authorList>
    </citation>
    <scope>NUCLEOTIDE SEQUENCE [LARGE SCALE GENOMIC DNA]</scope>
    <source>
        <strain evidence="2 3">HR1</strain>
    </source>
</reference>
<sequence>MLKVYPSADLFSLVDFIPEGKRGFILDRPVVTSFIQRLPFASKKYRSYFPLMPLAVEQFDLSAYDLIISSSHAVAKGVITGPDQLHICMCLSPVRYAWDLQYQYLRESGLDRGVRGWLAKWILHRMRLWDVRTSNGVDHFISVSNFIGRRIQKAYRRDSVTIYPPVNVEAFMATKAEDKEDFYVTSSRLVPYKRVDLIVEAFSRKLPDKRLVVIGDGPERHKIRSLAGANVDFLGYCEFPVLKEYLLKAKGFVFAAEEDFGIAPLEAQAAGTPVIAYGRGGALETIRGLDSDSPSGCFFYIQSIEAIEEAVRRFEEQLPRITSANCIENALRFSEARFREEFESFVMSKYQEWVEGHGESFISSSDRVG</sequence>
<dbReference type="EMBL" id="CP066310">
    <property type="protein sequence ID" value="QQE90810.1"/>
    <property type="molecule type" value="Genomic_DNA"/>
</dbReference>
<dbReference type="Proteomes" id="UP000596192">
    <property type="component" value="Chromosome"/>
</dbReference>
<evidence type="ECO:0000313" key="2">
    <source>
        <dbReference type="EMBL" id="QQE90810.1"/>
    </source>
</evidence>
<dbReference type="InterPro" id="IPR050194">
    <property type="entry name" value="Glycosyltransferase_grp1"/>
</dbReference>
<name>A0AAQ0C1H7_9GAMM</name>
<feature type="domain" description="Glycosyl transferase family 1" evidence="1">
    <location>
        <begin position="174"/>
        <end position="330"/>
    </location>
</feature>